<name>A0A7R8UXC4_HERIL</name>
<sequence length="77" mass="9150">MSQTLSKARASYSLVYPKKMRDAVRESQSDYREFLLNRRDVTRNKFFSNVVVDRGAVFWQWDRDNVKHNGMVIGKLH</sequence>
<proteinExistence type="predicted"/>
<gene>
    <name evidence="1" type="ORF">HERILL_LOCUS11452</name>
</gene>
<dbReference type="AlphaFoldDB" id="A0A7R8UXC4"/>
<organism evidence="1 2">
    <name type="scientific">Hermetia illucens</name>
    <name type="common">Black soldier fly</name>
    <dbReference type="NCBI Taxonomy" id="343691"/>
    <lineage>
        <taxon>Eukaryota</taxon>
        <taxon>Metazoa</taxon>
        <taxon>Ecdysozoa</taxon>
        <taxon>Arthropoda</taxon>
        <taxon>Hexapoda</taxon>
        <taxon>Insecta</taxon>
        <taxon>Pterygota</taxon>
        <taxon>Neoptera</taxon>
        <taxon>Endopterygota</taxon>
        <taxon>Diptera</taxon>
        <taxon>Brachycera</taxon>
        <taxon>Stratiomyomorpha</taxon>
        <taxon>Stratiomyidae</taxon>
        <taxon>Hermetiinae</taxon>
        <taxon>Hermetia</taxon>
    </lineage>
</organism>
<dbReference type="Proteomes" id="UP000594454">
    <property type="component" value="Chromosome 4"/>
</dbReference>
<dbReference type="InParanoid" id="A0A7R8UXC4"/>
<evidence type="ECO:0000313" key="2">
    <source>
        <dbReference type="Proteomes" id="UP000594454"/>
    </source>
</evidence>
<protein>
    <submittedName>
        <fullName evidence="1">Uncharacterized protein</fullName>
    </submittedName>
</protein>
<evidence type="ECO:0000313" key="1">
    <source>
        <dbReference type="EMBL" id="CAD7088860.1"/>
    </source>
</evidence>
<dbReference type="EMBL" id="LR899012">
    <property type="protein sequence ID" value="CAD7088860.1"/>
    <property type="molecule type" value="Genomic_DNA"/>
</dbReference>
<keyword evidence="2" id="KW-1185">Reference proteome</keyword>
<accession>A0A7R8UXC4</accession>
<reference evidence="1 2" key="1">
    <citation type="submission" date="2020-11" db="EMBL/GenBank/DDBJ databases">
        <authorList>
            <person name="Wallbank WR R."/>
            <person name="Pardo Diaz C."/>
            <person name="Kozak K."/>
            <person name="Martin S."/>
            <person name="Jiggins C."/>
            <person name="Moest M."/>
            <person name="Warren A I."/>
            <person name="Generalovic N T."/>
            <person name="Byers J.R.P. K."/>
            <person name="Montejo-Kovacevich G."/>
            <person name="Yen C E."/>
        </authorList>
    </citation>
    <scope>NUCLEOTIDE SEQUENCE [LARGE SCALE GENOMIC DNA]</scope>
</reference>